<proteinExistence type="inferred from homology"/>
<evidence type="ECO:0000313" key="4">
    <source>
        <dbReference type="EMBL" id="KAF1305032.1"/>
    </source>
</evidence>
<dbReference type="InterPro" id="IPR050272">
    <property type="entry name" value="Isochorismatase-like_hydrls"/>
</dbReference>
<organism evidence="4 5">
    <name type="scientific">Candidatus Enterococcus willemsii</name>
    <dbReference type="NCBI Taxonomy" id="1857215"/>
    <lineage>
        <taxon>Bacteria</taxon>
        <taxon>Bacillati</taxon>
        <taxon>Bacillota</taxon>
        <taxon>Bacilli</taxon>
        <taxon>Lactobacillales</taxon>
        <taxon>Enterococcaceae</taxon>
        <taxon>Enterococcus</taxon>
    </lineage>
</organism>
<evidence type="ECO:0000256" key="2">
    <source>
        <dbReference type="ARBA" id="ARBA00022801"/>
    </source>
</evidence>
<dbReference type="InterPro" id="IPR036380">
    <property type="entry name" value="Isochorismatase-like_sf"/>
</dbReference>
<dbReference type="EMBL" id="MAEL01000027">
    <property type="protein sequence ID" value="KAF1305032.1"/>
    <property type="molecule type" value="Genomic_DNA"/>
</dbReference>
<name>A0ABQ6Z1A6_9ENTE</name>
<dbReference type="Pfam" id="PF00857">
    <property type="entry name" value="Isochorismatase"/>
    <property type="match status" value="1"/>
</dbReference>
<keyword evidence="5" id="KW-1185">Reference proteome</keyword>
<dbReference type="RefSeq" id="WP_161901517.1">
    <property type="nucleotide sequence ID" value="NZ_MAEL01000027.1"/>
</dbReference>
<sequence>MNNNALLIIDVQEAFNNEKWGRRNNPQAEEKMKLVLEQCRSKNWCIIHIQHISQNPDSVFYKHSASVQFKKEMAPLPTEKVIQKTVNSAFIGTDLEQCLKAENICQLTIMGLTTPHCVSTTARMSGNLGYRTYLLSDATAAFGLYDENGLFIEAETVHRISLATIHDEFATVLDTREFLKSF</sequence>
<comment type="similarity">
    <text evidence="1">Belongs to the isochorismatase family.</text>
</comment>
<evidence type="ECO:0000259" key="3">
    <source>
        <dbReference type="Pfam" id="PF00857"/>
    </source>
</evidence>
<keyword evidence="2" id="KW-0378">Hydrolase</keyword>
<reference evidence="4 5" key="1">
    <citation type="submission" date="2016-06" db="EMBL/GenBank/DDBJ databases">
        <title>Four novel species of enterococci isolated from chicken manure.</title>
        <authorList>
            <person name="Van Tyne D."/>
        </authorList>
    </citation>
    <scope>NUCLEOTIDE SEQUENCE [LARGE SCALE GENOMIC DNA]</scope>
    <source>
        <strain evidence="4 5">CU12B</strain>
    </source>
</reference>
<evidence type="ECO:0000313" key="5">
    <source>
        <dbReference type="Proteomes" id="UP000782705"/>
    </source>
</evidence>
<evidence type="ECO:0000256" key="1">
    <source>
        <dbReference type="ARBA" id="ARBA00006336"/>
    </source>
</evidence>
<dbReference type="Proteomes" id="UP000782705">
    <property type="component" value="Unassembled WGS sequence"/>
</dbReference>
<dbReference type="Gene3D" id="3.40.50.850">
    <property type="entry name" value="Isochorismatase-like"/>
    <property type="match status" value="1"/>
</dbReference>
<feature type="domain" description="Isochorismatase-like" evidence="3">
    <location>
        <begin position="5"/>
        <end position="176"/>
    </location>
</feature>
<dbReference type="PANTHER" id="PTHR43540">
    <property type="entry name" value="PEROXYUREIDOACRYLATE/UREIDOACRYLATE AMIDOHYDROLASE-RELATED"/>
    <property type="match status" value="1"/>
</dbReference>
<gene>
    <name evidence="4" type="ORF">BAU17_12985</name>
</gene>
<dbReference type="SUPFAM" id="SSF52499">
    <property type="entry name" value="Isochorismatase-like hydrolases"/>
    <property type="match status" value="1"/>
</dbReference>
<comment type="caution">
    <text evidence="4">The sequence shown here is derived from an EMBL/GenBank/DDBJ whole genome shotgun (WGS) entry which is preliminary data.</text>
</comment>
<dbReference type="PANTHER" id="PTHR43540:SF1">
    <property type="entry name" value="ISOCHORISMATASE HYDROLASE"/>
    <property type="match status" value="1"/>
</dbReference>
<dbReference type="InterPro" id="IPR000868">
    <property type="entry name" value="Isochorismatase-like_dom"/>
</dbReference>
<accession>A0ABQ6Z1A6</accession>
<protein>
    <submittedName>
        <fullName evidence="4">Isochorismatase</fullName>
    </submittedName>
</protein>
<dbReference type="CDD" id="cd01014">
    <property type="entry name" value="nicotinamidase_related"/>
    <property type="match status" value="1"/>
</dbReference>